<evidence type="ECO:0000313" key="2">
    <source>
        <dbReference type="Proteomes" id="UP000294881"/>
    </source>
</evidence>
<dbReference type="AlphaFoldDB" id="A0A4R2GRR2"/>
<dbReference type="EMBL" id="SLWL01000008">
    <property type="protein sequence ID" value="TCO12814.1"/>
    <property type="molecule type" value="Genomic_DNA"/>
</dbReference>
<dbReference type="Pfam" id="PF05990">
    <property type="entry name" value="DUF900"/>
    <property type="match status" value="1"/>
</dbReference>
<proteinExistence type="predicted"/>
<dbReference type="InterPro" id="IPR029058">
    <property type="entry name" value="AB_hydrolase_fold"/>
</dbReference>
<keyword evidence="2" id="KW-1185">Reference proteome</keyword>
<dbReference type="InterPro" id="IPR010297">
    <property type="entry name" value="DUF900_hydrolase"/>
</dbReference>
<evidence type="ECO:0000313" key="1">
    <source>
        <dbReference type="EMBL" id="TCO12814.1"/>
    </source>
</evidence>
<organism evidence="1 2">
    <name type="scientific">Camelimonas lactis</name>
    <dbReference type="NCBI Taxonomy" id="659006"/>
    <lineage>
        <taxon>Bacteria</taxon>
        <taxon>Pseudomonadati</taxon>
        <taxon>Pseudomonadota</taxon>
        <taxon>Alphaproteobacteria</taxon>
        <taxon>Hyphomicrobiales</taxon>
        <taxon>Chelatococcaceae</taxon>
        <taxon>Camelimonas</taxon>
    </lineage>
</organism>
<comment type="caution">
    <text evidence="1">The sequence shown here is derived from an EMBL/GenBank/DDBJ whole genome shotgun (WGS) entry which is preliminary data.</text>
</comment>
<accession>A0A4R2GRR2</accession>
<sequence length="297" mass="31962">MQAVASAPGGYSGAGVVPHNGNPKNFVTTGRRELDRTSFEQSVIRLQKNADITVVFVHGYNTSYQEAVFRLAQLSVGARTVPILFSWPSQADFRGYVTDRDATTYARDDLVQLLTLLTRTLPRGRIAVVGHSMGAWLVMEALRQLRLEGRDNVIARLQVGLASPDIDIDVFRKQAAVIGRLTPPLTVLVSKDDRALAVSSQIAGGNPRLGLASAYDPKVQEIARQSGTQIIDITTLPATDSLNHDRFVAFAARYASSARDSGSAGGFRHAGAFLLDTTGRILSAPFEGTARIIAGSQ</sequence>
<protein>
    <submittedName>
        <fullName evidence="1">Alpha/beta hydrolase family protein DUF900</fullName>
    </submittedName>
</protein>
<keyword evidence="1" id="KW-0378">Hydrolase</keyword>
<name>A0A4R2GRR2_9HYPH</name>
<reference evidence="1 2" key="1">
    <citation type="submission" date="2019-03" db="EMBL/GenBank/DDBJ databases">
        <title>Genomic Encyclopedia of Type Strains, Phase IV (KMG-IV): sequencing the most valuable type-strain genomes for metagenomic binning, comparative biology and taxonomic classification.</title>
        <authorList>
            <person name="Goeker M."/>
        </authorList>
    </citation>
    <scope>NUCLEOTIDE SEQUENCE [LARGE SCALE GENOMIC DNA]</scope>
    <source>
        <strain evidence="1 2">DSM 22958</strain>
    </source>
</reference>
<gene>
    <name evidence="1" type="ORF">EV666_108137</name>
</gene>
<dbReference type="PANTHER" id="PTHR36513">
    <property type="entry name" value="ABC TRANSMEMBRANE TYPE-1 DOMAIN-CONTAINING PROTEIN"/>
    <property type="match status" value="1"/>
</dbReference>
<dbReference type="PANTHER" id="PTHR36513:SF1">
    <property type="entry name" value="TRANSMEMBRANE PROTEIN"/>
    <property type="match status" value="1"/>
</dbReference>
<dbReference type="GO" id="GO:0016787">
    <property type="term" value="F:hydrolase activity"/>
    <property type="evidence" value="ECO:0007669"/>
    <property type="project" value="UniProtKB-KW"/>
</dbReference>
<dbReference type="Gene3D" id="3.40.50.1820">
    <property type="entry name" value="alpha/beta hydrolase"/>
    <property type="match status" value="1"/>
</dbReference>
<dbReference type="Proteomes" id="UP000294881">
    <property type="component" value="Unassembled WGS sequence"/>
</dbReference>
<dbReference type="SUPFAM" id="SSF53474">
    <property type="entry name" value="alpha/beta-Hydrolases"/>
    <property type="match status" value="1"/>
</dbReference>